<dbReference type="AlphaFoldDB" id="A0A8H2JQE5"/>
<dbReference type="RefSeq" id="WP_138620802.1">
    <property type="nucleotide sequence ID" value="NZ_SZVP01000002.1"/>
</dbReference>
<feature type="signal peptide" evidence="1">
    <location>
        <begin position="1"/>
        <end position="24"/>
    </location>
</feature>
<dbReference type="SUPFAM" id="SSF56935">
    <property type="entry name" value="Porins"/>
    <property type="match status" value="1"/>
</dbReference>
<dbReference type="OrthoDB" id="190887at2"/>
<keyword evidence="3" id="KW-1185">Reference proteome</keyword>
<proteinExistence type="predicted"/>
<dbReference type="InterPro" id="IPR045748">
    <property type="entry name" value="DcaP"/>
</dbReference>
<dbReference type="Pfam" id="PF19577">
    <property type="entry name" value="DcaP"/>
    <property type="match status" value="1"/>
</dbReference>
<evidence type="ECO:0000313" key="3">
    <source>
        <dbReference type="Proteomes" id="UP000307702"/>
    </source>
</evidence>
<accession>A0A8H2JQE5</accession>
<gene>
    <name evidence="2" type="ORF">FCS21_04450</name>
</gene>
<dbReference type="EMBL" id="SZVP01000002">
    <property type="protein sequence ID" value="TMM47015.1"/>
    <property type="molecule type" value="Genomic_DNA"/>
</dbReference>
<reference evidence="2 3" key="1">
    <citation type="submission" date="2019-05" db="EMBL/GenBank/DDBJ databases">
        <title>Colwellia ponticola sp. nov., isolated from seawater.</title>
        <authorList>
            <person name="Yoon J.-H."/>
        </authorList>
    </citation>
    <scope>NUCLEOTIDE SEQUENCE [LARGE SCALE GENOMIC DNA]</scope>
    <source>
        <strain evidence="2 3">OISW-25</strain>
    </source>
</reference>
<organism evidence="2 3">
    <name type="scientific">Colwellia ponticola</name>
    <dbReference type="NCBI Taxonomy" id="2304625"/>
    <lineage>
        <taxon>Bacteria</taxon>
        <taxon>Pseudomonadati</taxon>
        <taxon>Pseudomonadota</taxon>
        <taxon>Gammaproteobacteria</taxon>
        <taxon>Alteromonadales</taxon>
        <taxon>Colwelliaceae</taxon>
        <taxon>Colwellia</taxon>
    </lineage>
</organism>
<feature type="chain" id="PRO_5034262508" description="Porin" evidence="1">
    <location>
        <begin position="25"/>
        <end position="362"/>
    </location>
</feature>
<evidence type="ECO:0008006" key="4">
    <source>
        <dbReference type="Google" id="ProtNLM"/>
    </source>
</evidence>
<protein>
    <recommendedName>
        <fullName evidence="4">Porin</fullName>
    </recommendedName>
</protein>
<name>A0A8H2JQE5_9GAMM</name>
<dbReference type="Proteomes" id="UP000307702">
    <property type="component" value="Unassembled WGS sequence"/>
</dbReference>
<comment type="caution">
    <text evidence="2">The sequence shown here is derived from an EMBL/GenBank/DDBJ whole genome shotgun (WGS) entry which is preliminary data.</text>
</comment>
<sequence>MFTNKFKKLLLTTSLLAATSVAQAGYDIELSDEDKISFGGYIKVDARYVDGDVAYKPFWTGAGTKLAQDASQFNIFANETRFNMKYTHGDVMGFIEMDFWGGGGNEIVSNSANPRIRHAFIKYKDVVAGQTWSTFMNTSAIPESADFAGATVGLVFIRQGQVRYTMGNFQVALENPETWGGDTANDNVPDVVARYNLKGDWGSVSFSALGRQVNSCVKDSTDMNINTMNNCVDSNSETAIGGSIAGRINTIGKDDFRFQFHQGEVGRYVGVGFTKDMVGEKVEETTAYLAAYRHYWNETLRSTVLYGSAKADVSGLERSQWSINIFENLTKQLAVGFEVGQFKIDEQNADSNYAQLSMQYVL</sequence>
<keyword evidence="1" id="KW-0732">Signal</keyword>
<evidence type="ECO:0000256" key="1">
    <source>
        <dbReference type="SAM" id="SignalP"/>
    </source>
</evidence>
<evidence type="ECO:0000313" key="2">
    <source>
        <dbReference type="EMBL" id="TMM47015.1"/>
    </source>
</evidence>